<evidence type="ECO:0008006" key="4">
    <source>
        <dbReference type="Google" id="ProtNLM"/>
    </source>
</evidence>
<feature type="region of interest" description="Disordered" evidence="1">
    <location>
        <begin position="1"/>
        <end position="25"/>
    </location>
</feature>
<gene>
    <name evidence="2" type="ORF">LJ655_13600</name>
</gene>
<dbReference type="Proteomes" id="UP001430614">
    <property type="component" value="Unassembled WGS sequence"/>
</dbReference>
<dbReference type="Gene3D" id="1.10.530.10">
    <property type="match status" value="1"/>
</dbReference>
<protein>
    <recommendedName>
        <fullName evidence="4">Transglycosylase SLT domain-containing protein</fullName>
    </recommendedName>
</protein>
<name>A0ABS8KDR2_9BURK</name>
<accession>A0ABS8KDR2</accession>
<evidence type="ECO:0000313" key="2">
    <source>
        <dbReference type="EMBL" id="MCC8402907.1"/>
    </source>
</evidence>
<feature type="compositionally biased region" description="Basic residues" evidence="1">
    <location>
        <begin position="1"/>
        <end position="12"/>
    </location>
</feature>
<sequence length="128" mass="14413">MPTKHAHSHRPTKTAPSQWKEKPGSVVSPAIQNALKDAMRTEGIPDTDFNDLLWIMAQESAGVVDVRNGTSTARGLFQLLRAQYSLNPCGEASFGNAKEECQGGIRYIYGRYHSAHMARAFWQQHHWY</sequence>
<organism evidence="2 3">
    <name type="scientific">Paraburkholderia translucens</name>
    <dbReference type="NCBI Taxonomy" id="2886945"/>
    <lineage>
        <taxon>Bacteria</taxon>
        <taxon>Pseudomonadati</taxon>
        <taxon>Pseudomonadota</taxon>
        <taxon>Betaproteobacteria</taxon>
        <taxon>Burkholderiales</taxon>
        <taxon>Burkholderiaceae</taxon>
        <taxon>Paraburkholderia</taxon>
    </lineage>
</organism>
<reference evidence="2 3" key="1">
    <citation type="submission" date="2021-11" db="EMBL/GenBank/DDBJ databases">
        <authorList>
            <person name="Oh E.-T."/>
            <person name="Kim S.-B."/>
        </authorList>
    </citation>
    <scope>NUCLEOTIDE SEQUENCE [LARGE SCALE GENOMIC DNA]</scope>
    <source>
        <strain evidence="2 3">MMS20-SJTN17</strain>
    </source>
</reference>
<dbReference type="EMBL" id="JAJITC010000006">
    <property type="protein sequence ID" value="MCC8402907.1"/>
    <property type="molecule type" value="Genomic_DNA"/>
</dbReference>
<dbReference type="RefSeq" id="WP_230561758.1">
    <property type="nucleotide sequence ID" value="NZ_JAJITC010000006.1"/>
</dbReference>
<proteinExistence type="predicted"/>
<evidence type="ECO:0000313" key="3">
    <source>
        <dbReference type="Proteomes" id="UP001430614"/>
    </source>
</evidence>
<keyword evidence="3" id="KW-1185">Reference proteome</keyword>
<evidence type="ECO:0000256" key="1">
    <source>
        <dbReference type="SAM" id="MobiDB-lite"/>
    </source>
</evidence>
<comment type="caution">
    <text evidence="2">The sequence shown here is derived from an EMBL/GenBank/DDBJ whole genome shotgun (WGS) entry which is preliminary data.</text>
</comment>